<evidence type="ECO:0000256" key="1">
    <source>
        <dbReference type="SAM" id="MobiDB-lite"/>
    </source>
</evidence>
<dbReference type="AlphaFoldDB" id="A0A0A9H7Z4"/>
<organism evidence="2">
    <name type="scientific">Arundo donax</name>
    <name type="common">Giant reed</name>
    <name type="synonym">Donax arundinaceus</name>
    <dbReference type="NCBI Taxonomy" id="35708"/>
    <lineage>
        <taxon>Eukaryota</taxon>
        <taxon>Viridiplantae</taxon>
        <taxon>Streptophyta</taxon>
        <taxon>Embryophyta</taxon>
        <taxon>Tracheophyta</taxon>
        <taxon>Spermatophyta</taxon>
        <taxon>Magnoliopsida</taxon>
        <taxon>Liliopsida</taxon>
        <taxon>Poales</taxon>
        <taxon>Poaceae</taxon>
        <taxon>PACMAD clade</taxon>
        <taxon>Arundinoideae</taxon>
        <taxon>Arundineae</taxon>
        <taxon>Arundo</taxon>
    </lineage>
</organism>
<accession>A0A0A9H7Z4</accession>
<protein>
    <submittedName>
        <fullName evidence="2">Uncharacterized protein</fullName>
    </submittedName>
</protein>
<reference evidence="2" key="1">
    <citation type="submission" date="2014-09" db="EMBL/GenBank/DDBJ databases">
        <authorList>
            <person name="Magalhaes I.L.F."/>
            <person name="Oliveira U."/>
            <person name="Santos F.R."/>
            <person name="Vidigal T.H.D.A."/>
            <person name="Brescovit A.D."/>
            <person name="Santos A.J."/>
        </authorList>
    </citation>
    <scope>NUCLEOTIDE SEQUENCE</scope>
    <source>
        <tissue evidence="2">Shoot tissue taken approximately 20 cm above the soil surface</tissue>
    </source>
</reference>
<reference evidence="2" key="2">
    <citation type="journal article" date="2015" name="Data Brief">
        <title>Shoot transcriptome of the giant reed, Arundo donax.</title>
        <authorList>
            <person name="Barrero R.A."/>
            <person name="Guerrero F.D."/>
            <person name="Moolhuijzen P."/>
            <person name="Goolsby J.A."/>
            <person name="Tidwell J."/>
            <person name="Bellgard S.E."/>
            <person name="Bellgard M.I."/>
        </authorList>
    </citation>
    <scope>NUCLEOTIDE SEQUENCE</scope>
    <source>
        <tissue evidence="2">Shoot tissue taken approximately 20 cm above the soil surface</tissue>
    </source>
</reference>
<feature type="region of interest" description="Disordered" evidence="1">
    <location>
        <begin position="1"/>
        <end position="30"/>
    </location>
</feature>
<dbReference type="EMBL" id="GBRH01165029">
    <property type="protein sequence ID" value="JAE32867.1"/>
    <property type="molecule type" value="Transcribed_RNA"/>
</dbReference>
<name>A0A0A9H7Z4_ARUDO</name>
<sequence length="30" mass="3047">MPSRSPAAPELGLLPLPSPSPDASPLFLMG</sequence>
<evidence type="ECO:0000313" key="2">
    <source>
        <dbReference type="EMBL" id="JAE32867.1"/>
    </source>
</evidence>
<feature type="compositionally biased region" description="Low complexity" evidence="1">
    <location>
        <begin position="1"/>
        <end position="15"/>
    </location>
</feature>
<proteinExistence type="predicted"/>